<organism evidence="20 21">
    <name type="scientific">Marasmiellus scandens</name>
    <dbReference type="NCBI Taxonomy" id="2682957"/>
    <lineage>
        <taxon>Eukaryota</taxon>
        <taxon>Fungi</taxon>
        <taxon>Dikarya</taxon>
        <taxon>Basidiomycota</taxon>
        <taxon>Agaricomycotina</taxon>
        <taxon>Agaricomycetes</taxon>
        <taxon>Agaricomycetidae</taxon>
        <taxon>Agaricales</taxon>
        <taxon>Marasmiineae</taxon>
        <taxon>Omphalotaceae</taxon>
        <taxon>Marasmiellus</taxon>
    </lineage>
</organism>
<keyword evidence="13 20" id="KW-0560">Oxidoreductase</keyword>
<name>A0ABR1INF7_9AGAR</name>
<evidence type="ECO:0000259" key="19">
    <source>
        <dbReference type="Pfam" id="PF02898"/>
    </source>
</evidence>
<comment type="cofactor">
    <cofactor evidence="2">
        <name>FAD</name>
        <dbReference type="ChEBI" id="CHEBI:57692"/>
    </cofactor>
</comment>
<gene>
    <name evidence="20" type="primary">NOS2</name>
    <name evidence="20" type="ORF">VKT23_018701</name>
</gene>
<dbReference type="InterPro" id="IPR044940">
    <property type="entry name" value="NOS_dom_2"/>
</dbReference>
<keyword evidence="12" id="KW-0112">Calmodulin-binding</keyword>
<accession>A0ABR1INF7</accession>
<keyword evidence="7" id="KW-0349">Heme</keyword>
<dbReference type="Pfam" id="PF02898">
    <property type="entry name" value="NO_synthase"/>
    <property type="match status" value="1"/>
</dbReference>
<keyword evidence="8" id="KW-0285">Flavoprotein</keyword>
<evidence type="ECO:0000256" key="18">
    <source>
        <dbReference type="ARBA" id="ARBA00049812"/>
    </source>
</evidence>
<comment type="cofactor">
    <cofactor evidence="1">
        <name>FMN</name>
        <dbReference type="ChEBI" id="CHEBI:58210"/>
    </cofactor>
</comment>
<evidence type="ECO:0000256" key="9">
    <source>
        <dbReference type="ARBA" id="ARBA00022643"/>
    </source>
</evidence>
<keyword evidence="9" id="KW-0288">FMN</keyword>
<dbReference type="PANTHER" id="PTHR43410:SF4">
    <property type="entry name" value="NITRIC OXIDE SYNTHASE"/>
    <property type="match status" value="1"/>
</dbReference>
<evidence type="ECO:0000256" key="1">
    <source>
        <dbReference type="ARBA" id="ARBA00001917"/>
    </source>
</evidence>
<evidence type="ECO:0000256" key="3">
    <source>
        <dbReference type="ARBA" id="ARBA00004514"/>
    </source>
</evidence>
<evidence type="ECO:0000256" key="5">
    <source>
        <dbReference type="ARBA" id="ARBA00012989"/>
    </source>
</evidence>
<evidence type="ECO:0000256" key="4">
    <source>
        <dbReference type="ARBA" id="ARBA00006267"/>
    </source>
</evidence>
<comment type="subcellular location">
    <subcellularLocation>
        <location evidence="3">Cytoplasm</location>
        <location evidence="3">Cytosol</location>
    </subcellularLocation>
</comment>
<comment type="similarity">
    <text evidence="4">Belongs to the NOS family.</text>
</comment>
<evidence type="ECO:0000256" key="8">
    <source>
        <dbReference type="ARBA" id="ARBA00022630"/>
    </source>
</evidence>
<evidence type="ECO:0000256" key="10">
    <source>
        <dbReference type="ARBA" id="ARBA00022723"/>
    </source>
</evidence>
<evidence type="ECO:0000256" key="11">
    <source>
        <dbReference type="ARBA" id="ARBA00022827"/>
    </source>
</evidence>
<protein>
    <recommendedName>
        <fullName evidence="15">Nitric oxide synthase, inducible</fullName>
        <ecNumber evidence="5">1.14.13.39</ecNumber>
    </recommendedName>
    <alternativeName>
        <fullName evidence="17">Inducible NO synthase</fullName>
    </alternativeName>
    <alternativeName>
        <fullName evidence="16">NOS type II</fullName>
    </alternativeName>
    <alternativeName>
        <fullName evidence="18">Peptidyl-cysteine S-nitrosylase NOS2</fullName>
    </alternativeName>
</protein>
<proteinExistence type="inferred from homology"/>
<sequence length="163" mass="18263">MQNGTIIGDPANVELTDVSISLGWTPKYGRWDILPIIVSAEGEAPKWREVPSDCYKEVKITHPTLSWFEELDLRWTDHPPVSAFVISIGGIDYCAAPFSGWYLGTEVAARNLGDEHRYNALPDVGRRLGLPMNNRSLWKDRAVTELNAAVLHSFDKAKITIIE</sequence>
<evidence type="ECO:0000256" key="15">
    <source>
        <dbReference type="ARBA" id="ARBA00049771"/>
    </source>
</evidence>
<dbReference type="SUPFAM" id="SSF56512">
    <property type="entry name" value="Nitric oxide (NO) synthase oxygenase domain"/>
    <property type="match status" value="1"/>
</dbReference>
<dbReference type="Proteomes" id="UP001498398">
    <property type="component" value="Unassembled WGS sequence"/>
</dbReference>
<keyword evidence="21" id="KW-1185">Reference proteome</keyword>
<dbReference type="InterPro" id="IPR036119">
    <property type="entry name" value="NOS_N_sf"/>
</dbReference>
<keyword evidence="6" id="KW-0963">Cytoplasm</keyword>
<reference evidence="20 21" key="1">
    <citation type="submission" date="2024-01" db="EMBL/GenBank/DDBJ databases">
        <title>A draft genome for the cacao thread blight pathogen Marasmiellus scandens.</title>
        <authorList>
            <person name="Baruah I.K."/>
            <person name="Leung J."/>
            <person name="Bukari Y."/>
            <person name="Amoako-Attah I."/>
            <person name="Meinhardt L.W."/>
            <person name="Bailey B.A."/>
            <person name="Cohen S.P."/>
        </authorList>
    </citation>
    <scope>NUCLEOTIDE SEQUENCE [LARGE SCALE GENOMIC DNA]</scope>
    <source>
        <strain evidence="20 21">GH-19</strain>
    </source>
</reference>
<evidence type="ECO:0000256" key="12">
    <source>
        <dbReference type="ARBA" id="ARBA00022860"/>
    </source>
</evidence>
<evidence type="ECO:0000256" key="17">
    <source>
        <dbReference type="ARBA" id="ARBA00049808"/>
    </source>
</evidence>
<dbReference type="EC" id="1.14.13.39" evidence="5"/>
<evidence type="ECO:0000256" key="6">
    <source>
        <dbReference type="ARBA" id="ARBA00022490"/>
    </source>
</evidence>
<comment type="caution">
    <text evidence="20">The sequence shown here is derived from an EMBL/GenBank/DDBJ whole genome shotgun (WGS) entry which is preliminary data.</text>
</comment>
<feature type="domain" description="Nitric oxide synthase (NOS)" evidence="19">
    <location>
        <begin position="2"/>
        <end position="162"/>
    </location>
</feature>
<dbReference type="Gene3D" id="3.90.440.10">
    <property type="entry name" value="Nitric Oxide Synthase,Heme Domain,Chain A domain 2"/>
    <property type="match status" value="1"/>
</dbReference>
<evidence type="ECO:0000256" key="7">
    <source>
        <dbReference type="ARBA" id="ARBA00022617"/>
    </source>
</evidence>
<evidence type="ECO:0000256" key="13">
    <source>
        <dbReference type="ARBA" id="ARBA00023002"/>
    </source>
</evidence>
<dbReference type="InterPro" id="IPR050607">
    <property type="entry name" value="NOS"/>
</dbReference>
<keyword evidence="11" id="KW-0274">FAD</keyword>
<evidence type="ECO:0000256" key="16">
    <source>
        <dbReference type="ARBA" id="ARBA00049784"/>
    </source>
</evidence>
<dbReference type="InterPro" id="IPR044944">
    <property type="entry name" value="NOS_dom_3"/>
</dbReference>
<evidence type="ECO:0000313" key="20">
    <source>
        <dbReference type="EMBL" id="KAK7437260.1"/>
    </source>
</evidence>
<dbReference type="InterPro" id="IPR004030">
    <property type="entry name" value="NOS_N"/>
</dbReference>
<dbReference type="GO" id="GO:0004517">
    <property type="term" value="F:nitric-oxide synthase activity"/>
    <property type="evidence" value="ECO:0007669"/>
    <property type="project" value="UniProtKB-EC"/>
</dbReference>
<keyword evidence="10" id="KW-0479">Metal-binding</keyword>
<evidence type="ECO:0000256" key="2">
    <source>
        <dbReference type="ARBA" id="ARBA00001974"/>
    </source>
</evidence>
<dbReference type="EMBL" id="JBANRG010000087">
    <property type="protein sequence ID" value="KAK7437260.1"/>
    <property type="molecule type" value="Genomic_DNA"/>
</dbReference>
<keyword evidence="14" id="KW-0408">Iron</keyword>
<dbReference type="PANTHER" id="PTHR43410">
    <property type="entry name" value="NITRIC OXIDE SYNTHASE OXYGENASE"/>
    <property type="match status" value="1"/>
</dbReference>
<evidence type="ECO:0000256" key="14">
    <source>
        <dbReference type="ARBA" id="ARBA00023004"/>
    </source>
</evidence>
<dbReference type="Gene3D" id="3.90.1230.10">
    <property type="entry name" value="Nitric Oxide Synthase, Chain A, domain 3"/>
    <property type="match status" value="2"/>
</dbReference>
<evidence type="ECO:0000313" key="21">
    <source>
        <dbReference type="Proteomes" id="UP001498398"/>
    </source>
</evidence>